<dbReference type="SUPFAM" id="SSF50249">
    <property type="entry name" value="Nucleic acid-binding proteins"/>
    <property type="match status" value="1"/>
</dbReference>
<accession>A0A1X2IKU0</accession>
<dbReference type="GO" id="GO:0003677">
    <property type="term" value="F:DNA binding"/>
    <property type="evidence" value="ECO:0007669"/>
    <property type="project" value="UniProtKB-KW"/>
</dbReference>
<evidence type="ECO:0008006" key="5">
    <source>
        <dbReference type="Google" id="ProtNLM"/>
    </source>
</evidence>
<keyword evidence="1" id="KW-0238">DNA-binding</keyword>
<sequence>MKALMYQSTQEHTLLKDIRPMMRRLDIEVIVLQQESETVVTRDGEHINKYLVADKSGVMVLKAWGPSGAMIKLGDILHISGIEMKFNFGRHVLETSKQGKIQRLGQDTFRFAEGPNFSQPPESSSHEHHTTTISQQSYTNTIAIDQQQQFHQPSSSIRPPPATNYITTSSSHFDNNSTSGPSTTAMNFGPGWTSGLGRDRDGGGGKERQRVATLHVTEQGNQFSQKRHLDKNNNKEYTRIVKRKVEYNELV</sequence>
<organism evidence="3 4">
    <name type="scientific">Absidia repens</name>
    <dbReference type="NCBI Taxonomy" id="90262"/>
    <lineage>
        <taxon>Eukaryota</taxon>
        <taxon>Fungi</taxon>
        <taxon>Fungi incertae sedis</taxon>
        <taxon>Mucoromycota</taxon>
        <taxon>Mucoromycotina</taxon>
        <taxon>Mucoromycetes</taxon>
        <taxon>Mucorales</taxon>
        <taxon>Cunninghamellaceae</taxon>
        <taxon>Absidia</taxon>
    </lineage>
</organism>
<keyword evidence="4" id="KW-1185">Reference proteome</keyword>
<gene>
    <name evidence="3" type="ORF">BCR42DRAFT_413210</name>
</gene>
<comment type="caution">
    <text evidence="3">The sequence shown here is derived from an EMBL/GenBank/DDBJ whole genome shotgun (WGS) entry which is preliminary data.</text>
</comment>
<name>A0A1X2IKU0_9FUNG</name>
<dbReference type="PANTHER" id="PTHR13356">
    <property type="entry name" value="OB FOLD NUCLEIC ACID BINDING PROTEIN-RELATED"/>
    <property type="match status" value="1"/>
</dbReference>
<dbReference type="GO" id="GO:0070876">
    <property type="term" value="C:SOSS complex"/>
    <property type="evidence" value="ECO:0007669"/>
    <property type="project" value="TreeGrafter"/>
</dbReference>
<dbReference type="InterPro" id="IPR051231">
    <property type="entry name" value="SOSS-B"/>
</dbReference>
<dbReference type="Proteomes" id="UP000193560">
    <property type="component" value="Unassembled WGS sequence"/>
</dbReference>
<protein>
    <recommendedName>
        <fullName evidence="5">OB domain-containing protein</fullName>
    </recommendedName>
</protein>
<dbReference type="GO" id="GO:0010212">
    <property type="term" value="P:response to ionizing radiation"/>
    <property type="evidence" value="ECO:0007669"/>
    <property type="project" value="TreeGrafter"/>
</dbReference>
<dbReference type="EMBL" id="MCGE01000009">
    <property type="protein sequence ID" value="ORZ18130.1"/>
    <property type="molecule type" value="Genomic_DNA"/>
</dbReference>
<dbReference type="GO" id="GO:0000724">
    <property type="term" value="P:double-strand break repair via homologous recombination"/>
    <property type="evidence" value="ECO:0007669"/>
    <property type="project" value="TreeGrafter"/>
</dbReference>
<dbReference type="STRING" id="90262.A0A1X2IKU0"/>
<dbReference type="AlphaFoldDB" id="A0A1X2IKU0"/>
<dbReference type="PANTHER" id="PTHR13356:SF0">
    <property type="entry name" value="SOSS COMPLEX SUBUNIT B HOMOLOG"/>
    <property type="match status" value="1"/>
</dbReference>
<evidence type="ECO:0000313" key="3">
    <source>
        <dbReference type="EMBL" id="ORZ18130.1"/>
    </source>
</evidence>
<feature type="region of interest" description="Disordered" evidence="2">
    <location>
        <begin position="114"/>
        <end position="134"/>
    </location>
</feature>
<dbReference type="OrthoDB" id="295715at2759"/>
<evidence type="ECO:0000256" key="1">
    <source>
        <dbReference type="ARBA" id="ARBA00023125"/>
    </source>
</evidence>
<reference evidence="3 4" key="1">
    <citation type="submission" date="2016-07" db="EMBL/GenBank/DDBJ databases">
        <title>Pervasive Adenine N6-methylation of Active Genes in Fungi.</title>
        <authorList>
            <consortium name="DOE Joint Genome Institute"/>
            <person name="Mondo S.J."/>
            <person name="Dannebaum R.O."/>
            <person name="Kuo R.C."/>
            <person name="Labutti K."/>
            <person name="Haridas S."/>
            <person name="Kuo A."/>
            <person name="Salamov A."/>
            <person name="Ahrendt S.R."/>
            <person name="Lipzen A."/>
            <person name="Sullivan W."/>
            <person name="Andreopoulos W.B."/>
            <person name="Clum A."/>
            <person name="Lindquist E."/>
            <person name="Daum C."/>
            <person name="Ramamoorthy G.K."/>
            <person name="Gryganskyi A."/>
            <person name="Culley D."/>
            <person name="Magnuson J.K."/>
            <person name="James T.Y."/>
            <person name="O'Malley M.A."/>
            <person name="Stajich J.E."/>
            <person name="Spatafora J.W."/>
            <person name="Visel A."/>
            <person name="Grigoriev I.V."/>
        </authorList>
    </citation>
    <scope>NUCLEOTIDE SEQUENCE [LARGE SCALE GENOMIC DNA]</scope>
    <source>
        <strain evidence="3 4">NRRL 1336</strain>
    </source>
</reference>
<evidence type="ECO:0000256" key="2">
    <source>
        <dbReference type="SAM" id="MobiDB-lite"/>
    </source>
</evidence>
<dbReference type="GO" id="GO:0044818">
    <property type="term" value="P:mitotic G2/M transition checkpoint"/>
    <property type="evidence" value="ECO:0007669"/>
    <property type="project" value="TreeGrafter"/>
</dbReference>
<dbReference type="Gene3D" id="2.40.50.140">
    <property type="entry name" value="Nucleic acid-binding proteins"/>
    <property type="match status" value="1"/>
</dbReference>
<proteinExistence type="predicted"/>
<evidence type="ECO:0000313" key="4">
    <source>
        <dbReference type="Proteomes" id="UP000193560"/>
    </source>
</evidence>
<dbReference type="InterPro" id="IPR012340">
    <property type="entry name" value="NA-bd_OB-fold"/>
</dbReference>